<dbReference type="Pfam" id="PF10832">
    <property type="entry name" value="YhfG"/>
    <property type="match status" value="1"/>
</dbReference>
<protein>
    <recommendedName>
        <fullName evidence="3">YhfG family protein</fullName>
    </recommendedName>
</protein>
<organism evidence="1 2">
    <name type="scientific">Trabulsiella guamensis ATCC 49490</name>
    <dbReference type="NCBI Taxonomy" id="1005994"/>
    <lineage>
        <taxon>Bacteria</taxon>
        <taxon>Pseudomonadati</taxon>
        <taxon>Pseudomonadota</taxon>
        <taxon>Gammaproteobacteria</taxon>
        <taxon>Enterobacterales</taxon>
        <taxon>Enterobacteriaceae</taxon>
        <taxon>Trabulsiella</taxon>
    </lineage>
</organism>
<evidence type="ECO:0000313" key="2">
    <source>
        <dbReference type="Proteomes" id="UP000028630"/>
    </source>
</evidence>
<evidence type="ECO:0008006" key="3">
    <source>
        <dbReference type="Google" id="ProtNLM"/>
    </source>
</evidence>
<dbReference type="EMBL" id="JMTB01000093">
    <property type="protein sequence ID" value="KFC04969.1"/>
    <property type="molecule type" value="Genomic_DNA"/>
</dbReference>
<evidence type="ECO:0000313" key="1">
    <source>
        <dbReference type="EMBL" id="KFC04969.1"/>
    </source>
</evidence>
<dbReference type="InterPro" id="IPR022541">
    <property type="entry name" value="YhfG"/>
</dbReference>
<dbReference type="AlphaFoldDB" id="A0A085A424"/>
<dbReference type="eggNOG" id="ENOG50337I4">
    <property type="taxonomic scope" value="Bacteria"/>
</dbReference>
<accession>A0A085A424</accession>
<comment type="caution">
    <text evidence="1">The sequence shown here is derived from an EMBL/GenBank/DDBJ whole genome shotgun (WGS) entry which is preliminary data.</text>
</comment>
<dbReference type="OrthoDB" id="6505648at2"/>
<proteinExistence type="predicted"/>
<reference evidence="2" key="1">
    <citation type="submission" date="2014-05" db="EMBL/GenBank/DDBJ databases">
        <title>ATOL: Assembling a taxonomically balanced genome-scale reconstruction of the evolutionary history of the Enterobacteriaceae.</title>
        <authorList>
            <person name="Plunkett G. III"/>
            <person name="Neeno-Eckwall E.C."/>
            <person name="Glasner J.D."/>
            <person name="Perna N.T."/>
        </authorList>
    </citation>
    <scope>NUCLEOTIDE SEQUENCE [LARGE SCALE GENOMIC DNA]</scope>
    <source>
        <strain evidence="2">ATCC 49490</strain>
    </source>
</reference>
<sequence length="55" mass="6710">MKPLTEKQKSRCWERSRNVNFQASRRLERVDIPLITLNADEIAERLDALRRHYER</sequence>
<name>A0A085A424_9ENTR</name>
<dbReference type="Proteomes" id="UP000028630">
    <property type="component" value="Unassembled WGS sequence"/>
</dbReference>
<keyword evidence="2" id="KW-1185">Reference proteome</keyword>
<dbReference type="RefSeq" id="WP_072012001.1">
    <property type="nucleotide sequence ID" value="NZ_JMTB01000093.1"/>
</dbReference>
<gene>
    <name evidence="1" type="ORF">GTGU_03067</name>
</gene>
<dbReference type="NCBIfam" id="NF007573">
    <property type="entry name" value="PRK10204.1"/>
    <property type="match status" value="1"/>
</dbReference>